<comment type="caution">
    <text evidence="2">The sequence shown here is derived from an EMBL/GenBank/DDBJ whole genome shotgun (WGS) entry which is preliminary data.</text>
</comment>
<proteinExistence type="predicted"/>
<dbReference type="GO" id="GO:0005886">
    <property type="term" value="C:plasma membrane"/>
    <property type="evidence" value="ECO:0007669"/>
    <property type="project" value="TreeGrafter"/>
</dbReference>
<accession>A0A502GSE8</accession>
<dbReference type="PANTHER" id="PTHR30441">
    <property type="entry name" value="DUF748 DOMAIN-CONTAINING PROTEIN"/>
    <property type="match status" value="1"/>
</dbReference>
<gene>
    <name evidence="2" type="primary">asmA</name>
    <name evidence="2" type="ORF">EAH77_00955</name>
</gene>
<evidence type="ECO:0000259" key="1">
    <source>
        <dbReference type="Pfam" id="PF05170"/>
    </source>
</evidence>
<dbReference type="InterPro" id="IPR007844">
    <property type="entry name" value="AsmA"/>
</dbReference>
<dbReference type="RefSeq" id="WP_140469938.1">
    <property type="nucleotide sequence ID" value="NZ_RCZD01000001.1"/>
</dbReference>
<evidence type="ECO:0000313" key="2">
    <source>
        <dbReference type="EMBL" id="TPG64851.1"/>
    </source>
</evidence>
<dbReference type="GO" id="GO:0090313">
    <property type="term" value="P:regulation of protein targeting to membrane"/>
    <property type="evidence" value="ECO:0007669"/>
    <property type="project" value="TreeGrafter"/>
</dbReference>
<feature type="domain" description="AsmA" evidence="1">
    <location>
        <begin position="6"/>
        <end position="225"/>
    </location>
</feature>
<dbReference type="AlphaFoldDB" id="A0A502GSE8"/>
<evidence type="ECO:0000313" key="3">
    <source>
        <dbReference type="Proteomes" id="UP000317663"/>
    </source>
</evidence>
<dbReference type="PANTHER" id="PTHR30441:SF4">
    <property type="entry name" value="PROTEIN ASMA"/>
    <property type="match status" value="1"/>
</dbReference>
<name>A0A502GSE8_9GAMM</name>
<dbReference type="NCBIfam" id="NF008091">
    <property type="entry name" value="PRK10833.1"/>
    <property type="match status" value="1"/>
</dbReference>
<feature type="domain" description="AsmA" evidence="1">
    <location>
        <begin position="241"/>
        <end position="506"/>
    </location>
</feature>
<organism evidence="2 3">
    <name type="scientific">Ewingella americana</name>
    <dbReference type="NCBI Taxonomy" id="41202"/>
    <lineage>
        <taxon>Bacteria</taxon>
        <taxon>Pseudomonadati</taxon>
        <taxon>Pseudomonadota</taxon>
        <taxon>Gammaproteobacteria</taxon>
        <taxon>Enterobacterales</taxon>
        <taxon>Yersiniaceae</taxon>
        <taxon>Ewingella</taxon>
    </lineage>
</organism>
<dbReference type="Proteomes" id="UP000317663">
    <property type="component" value="Unassembled WGS sequence"/>
</dbReference>
<dbReference type="OrthoDB" id="9766390at2"/>
<dbReference type="InterPro" id="IPR052894">
    <property type="entry name" value="AsmA-related"/>
</dbReference>
<protein>
    <submittedName>
        <fullName evidence="2">Outer membrane assembly protein AsmA</fullName>
    </submittedName>
</protein>
<dbReference type="Pfam" id="PF05170">
    <property type="entry name" value="AsmA"/>
    <property type="match status" value="2"/>
</dbReference>
<keyword evidence="3" id="KW-1185">Reference proteome</keyword>
<sequence>MRRLLTTLVILLVVIIAGMTSLVFLINPNDFREYMADRVEQKSGYQLTIDGDLRWHVWPQLSIIAGKTSLTAPGAKAPVVTAENMRLDVKLWPLLSHQLAVRQVMLKNAVIRLTPDSEANVPDAPVAPSSYAQPPSELDAGWKFDIDKISVADSLLIWQRGADDQINVRDLNLQLEQNAHHQATLELSSRINRNQRDLAFSLAADLDMQKFPEQFSANVSKFNYQLNGADIPANGIQGGGTMQASYQNDSQRLVLSQLALTANDNQLSGTAAATLSGTSDYQINLNAEKLDLDALSGWQAKTPDQSTQASQAVTSAPVIARDISKETNNFSILTSFNANLDLKVADLTYRGLKIQEFNLLAENHLGKVNLKTLSGKMAPGDFSLPGSLDATQTPVLISLKPVVHNIELSQLLIAYNLPQVLSGSFSMEGAVSGLGVSTADFSENWRGSAQLSMENARLNGMNIQQLVQQAITRNNNSVQGLERYEHYTAVKTLQAQGELAEGTLQLSNLTADSEMLAAKGEGSVNFPDSQCDMNLNVRVTGGWTGNSGLISRLQNTDIPLRVYGPWTQLNYQLQVDQVLRSQLQNEAKSAIQNWVDKNKGNKEGKDLKSLISR</sequence>
<dbReference type="EMBL" id="RCZD01000001">
    <property type="protein sequence ID" value="TPG64851.1"/>
    <property type="molecule type" value="Genomic_DNA"/>
</dbReference>
<reference evidence="2 3" key="1">
    <citation type="journal article" date="2019" name="Environ. Microbiol.">
        <title>Species interactions and distinct microbial communities in high Arctic permafrost affected cryosols are associated with the CH4 and CO2 gas fluxes.</title>
        <authorList>
            <person name="Altshuler I."/>
            <person name="Hamel J."/>
            <person name="Turney S."/>
            <person name="Magnuson E."/>
            <person name="Levesque R."/>
            <person name="Greer C."/>
            <person name="Whyte L.G."/>
        </authorList>
    </citation>
    <scope>NUCLEOTIDE SEQUENCE [LARGE SCALE GENOMIC DNA]</scope>
    <source>
        <strain evidence="2 3">E4</strain>
    </source>
</reference>